<evidence type="ECO:0000256" key="1">
    <source>
        <dbReference type="SAM" id="SignalP"/>
    </source>
</evidence>
<evidence type="ECO:0000259" key="2">
    <source>
        <dbReference type="Pfam" id="PF07589"/>
    </source>
</evidence>
<dbReference type="InterPro" id="IPR013424">
    <property type="entry name" value="Ice-binding_C"/>
</dbReference>
<dbReference type="NCBIfam" id="TIGR03370">
    <property type="entry name" value="VPLPA-CTERM"/>
    <property type="match status" value="1"/>
</dbReference>
<organism evidence="3 4">
    <name type="scientific">Elioraea tepida</name>
    <dbReference type="NCBI Taxonomy" id="2843330"/>
    <lineage>
        <taxon>Bacteria</taxon>
        <taxon>Pseudomonadati</taxon>
        <taxon>Pseudomonadota</taxon>
        <taxon>Alphaproteobacteria</taxon>
        <taxon>Acetobacterales</taxon>
        <taxon>Elioraeaceae</taxon>
        <taxon>Elioraea</taxon>
    </lineage>
</organism>
<dbReference type="Pfam" id="PF07589">
    <property type="entry name" value="PEP-CTERM"/>
    <property type="match status" value="1"/>
</dbReference>
<gene>
    <name evidence="3" type="ORF">KO353_07890</name>
</gene>
<feature type="domain" description="Ice-binding protein C-terminal" evidence="2">
    <location>
        <begin position="318"/>
        <end position="341"/>
    </location>
</feature>
<protein>
    <submittedName>
        <fullName evidence="3">VPLPA-CTERM sorting domain-containing protein</fullName>
    </submittedName>
</protein>
<dbReference type="RefSeq" id="WP_218287143.1">
    <property type="nucleotide sequence ID" value="NZ_CP076448.1"/>
</dbReference>
<dbReference type="EMBL" id="CP076448">
    <property type="protein sequence ID" value="QXM26092.1"/>
    <property type="molecule type" value="Genomic_DNA"/>
</dbReference>
<proteinExistence type="predicted"/>
<sequence>MIKESRFRFCLAAAAFAAAPFFADTAAAGPIFEPGTRVIVNATLRDHLVCCGETVSDRTVAEASVRTPDDPSANWYAPQDAISRGRASLPDASLKAEVLVPKHPSRNSFGTSEVAFNERVTLAVPVSGVAPGDALRLRFEIDGRIVSPGSPFNVAEFYILAGFSLRDPTFFDPSNPDAPVPYLLTYNKMITQGFRFDRREEMLFNREIGSGGTFDDIFVEGLAEARRFGFISDIPITDLIAAIGPERVLEFSASLYLSATVNSEAAAGAATTHLDFWDTAVIRATLPPGYAFLSESGFLSGSATTPQPAPDPVPIPTPVPEPASALLLLGGLAGLAAARRRR</sequence>
<dbReference type="AlphaFoldDB" id="A0A975YL34"/>
<dbReference type="NCBIfam" id="TIGR02595">
    <property type="entry name" value="PEP_CTERM"/>
    <property type="match status" value="1"/>
</dbReference>
<keyword evidence="1" id="KW-0732">Signal</keyword>
<dbReference type="InterPro" id="IPR022472">
    <property type="entry name" value="VPLPA-CTERM"/>
</dbReference>
<evidence type="ECO:0000313" key="4">
    <source>
        <dbReference type="Proteomes" id="UP000694001"/>
    </source>
</evidence>
<evidence type="ECO:0000313" key="3">
    <source>
        <dbReference type="EMBL" id="QXM26092.1"/>
    </source>
</evidence>
<keyword evidence="4" id="KW-1185">Reference proteome</keyword>
<dbReference type="KEGG" id="elio:KO353_07890"/>
<feature type="chain" id="PRO_5037103284" evidence="1">
    <location>
        <begin position="24"/>
        <end position="342"/>
    </location>
</feature>
<dbReference type="Proteomes" id="UP000694001">
    <property type="component" value="Chromosome"/>
</dbReference>
<name>A0A975YL34_9PROT</name>
<feature type="signal peptide" evidence="1">
    <location>
        <begin position="1"/>
        <end position="23"/>
    </location>
</feature>
<reference evidence="3" key="1">
    <citation type="submission" date="2021-06" db="EMBL/GenBank/DDBJ databases">
        <title>Elioraea tepida, sp. nov., a moderately thermophilic aerobic anoxygenic phototrophic bacterium isolated from an alkaline siliceous hot spring mat community in Yellowstone National Park, WY, USA.</title>
        <authorList>
            <person name="Saini M.K."/>
            <person name="Yoshida S."/>
            <person name="Sebastian A."/>
            <person name="Hirose S."/>
            <person name="Hara E."/>
            <person name="Tamaki H."/>
            <person name="Soulier N.T."/>
            <person name="Albert I."/>
            <person name="Hanada S."/>
            <person name="Bryant D.A."/>
            <person name="Tank M."/>
        </authorList>
    </citation>
    <scope>NUCLEOTIDE SEQUENCE</scope>
    <source>
        <strain evidence="3">MS-P2</strain>
    </source>
</reference>
<accession>A0A975YL34</accession>